<protein>
    <submittedName>
        <fullName evidence="1">Uncharacterized protein</fullName>
    </submittedName>
</protein>
<evidence type="ECO:0000313" key="2">
    <source>
        <dbReference type="Proteomes" id="UP000814033"/>
    </source>
</evidence>
<keyword evidence="2" id="KW-1185">Reference proteome</keyword>
<proteinExistence type="predicted"/>
<reference evidence="1" key="2">
    <citation type="journal article" date="2022" name="New Phytol.">
        <title>Evolutionary transition to the ectomycorrhizal habit in the genomes of a hyperdiverse lineage of mushroom-forming fungi.</title>
        <authorList>
            <person name="Looney B."/>
            <person name="Miyauchi S."/>
            <person name="Morin E."/>
            <person name="Drula E."/>
            <person name="Courty P.E."/>
            <person name="Kohler A."/>
            <person name="Kuo A."/>
            <person name="LaButti K."/>
            <person name="Pangilinan J."/>
            <person name="Lipzen A."/>
            <person name="Riley R."/>
            <person name="Andreopoulos W."/>
            <person name="He G."/>
            <person name="Johnson J."/>
            <person name="Nolan M."/>
            <person name="Tritt A."/>
            <person name="Barry K.W."/>
            <person name="Grigoriev I.V."/>
            <person name="Nagy L.G."/>
            <person name="Hibbett D."/>
            <person name="Henrissat B."/>
            <person name="Matheny P.B."/>
            <person name="Labbe J."/>
            <person name="Martin F.M."/>
        </authorList>
    </citation>
    <scope>NUCLEOTIDE SEQUENCE</scope>
    <source>
        <strain evidence="1">FP105234-sp</strain>
    </source>
</reference>
<organism evidence="1 2">
    <name type="scientific">Auriscalpium vulgare</name>
    <dbReference type="NCBI Taxonomy" id="40419"/>
    <lineage>
        <taxon>Eukaryota</taxon>
        <taxon>Fungi</taxon>
        <taxon>Dikarya</taxon>
        <taxon>Basidiomycota</taxon>
        <taxon>Agaricomycotina</taxon>
        <taxon>Agaricomycetes</taxon>
        <taxon>Russulales</taxon>
        <taxon>Auriscalpiaceae</taxon>
        <taxon>Auriscalpium</taxon>
    </lineage>
</organism>
<accession>A0ACB8RQC5</accession>
<evidence type="ECO:0000313" key="1">
    <source>
        <dbReference type="EMBL" id="KAI0046150.1"/>
    </source>
</evidence>
<gene>
    <name evidence="1" type="ORF">FA95DRAFT_1560411</name>
</gene>
<dbReference type="Proteomes" id="UP000814033">
    <property type="component" value="Unassembled WGS sequence"/>
</dbReference>
<reference evidence="1" key="1">
    <citation type="submission" date="2021-02" db="EMBL/GenBank/DDBJ databases">
        <authorList>
            <consortium name="DOE Joint Genome Institute"/>
            <person name="Ahrendt S."/>
            <person name="Looney B.P."/>
            <person name="Miyauchi S."/>
            <person name="Morin E."/>
            <person name="Drula E."/>
            <person name="Courty P.E."/>
            <person name="Chicoki N."/>
            <person name="Fauchery L."/>
            <person name="Kohler A."/>
            <person name="Kuo A."/>
            <person name="Labutti K."/>
            <person name="Pangilinan J."/>
            <person name="Lipzen A."/>
            <person name="Riley R."/>
            <person name="Andreopoulos W."/>
            <person name="He G."/>
            <person name="Johnson J."/>
            <person name="Barry K.W."/>
            <person name="Grigoriev I.V."/>
            <person name="Nagy L."/>
            <person name="Hibbett D."/>
            <person name="Henrissat B."/>
            <person name="Matheny P.B."/>
            <person name="Labbe J."/>
            <person name="Martin F."/>
        </authorList>
    </citation>
    <scope>NUCLEOTIDE SEQUENCE</scope>
    <source>
        <strain evidence="1">FP105234-sp</strain>
    </source>
</reference>
<sequence length="210" mass="24619">MVMPPHQGAPSTQRTLTLRQAVQAIAPHLFPHTAHTLRSRRRRPRSPFRKHASSPLSVTSSSDTDSEKSVIHVFNDCPRPFLPSERLQEGGLKVPPHWSYTGGEPLLSLSSQNVAGRQNIEQFEAFQERFKTMKALFLELEQTYPERADGWGELIGEYTRLRDAFKKEVEEQKERQREVERERKECEKDEEERWREDRTAQWVRFYRSTA</sequence>
<name>A0ACB8RQC5_9AGAM</name>
<dbReference type="EMBL" id="MU275933">
    <property type="protein sequence ID" value="KAI0046150.1"/>
    <property type="molecule type" value="Genomic_DNA"/>
</dbReference>
<comment type="caution">
    <text evidence="1">The sequence shown here is derived from an EMBL/GenBank/DDBJ whole genome shotgun (WGS) entry which is preliminary data.</text>
</comment>